<accession>A0AAV7RC28</accession>
<proteinExistence type="predicted"/>
<sequence>MWEAGEGIEIKKTDGGEKESSDGETPTQGIDERPVDGELPIKGWSPSSTTEKEEGEYMLEPATFSEECGLIRYGNCNGVGEVTGRKPFTMHERT</sequence>
<name>A0AAV7RC28_PLEWA</name>
<dbReference type="AlphaFoldDB" id="A0AAV7RC28"/>
<feature type="region of interest" description="Disordered" evidence="1">
    <location>
        <begin position="1"/>
        <end position="55"/>
    </location>
</feature>
<evidence type="ECO:0000313" key="3">
    <source>
        <dbReference type="Proteomes" id="UP001066276"/>
    </source>
</evidence>
<reference evidence="2" key="1">
    <citation type="journal article" date="2022" name="bioRxiv">
        <title>Sequencing and chromosome-scale assembly of the giantPleurodeles waltlgenome.</title>
        <authorList>
            <person name="Brown T."/>
            <person name="Elewa A."/>
            <person name="Iarovenko S."/>
            <person name="Subramanian E."/>
            <person name="Araus A.J."/>
            <person name="Petzold A."/>
            <person name="Susuki M."/>
            <person name="Suzuki K.-i.T."/>
            <person name="Hayashi T."/>
            <person name="Toyoda A."/>
            <person name="Oliveira C."/>
            <person name="Osipova E."/>
            <person name="Leigh N.D."/>
            <person name="Simon A."/>
            <person name="Yun M.H."/>
        </authorList>
    </citation>
    <scope>NUCLEOTIDE SEQUENCE</scope>
    <source>
        <strain evidence="2">20211129_DDA</strain>
        <tissue evidence="2">Liver</tissue>
    </source>
</reference>
<keyword evidence="3" id="KW-1185">Reference proteome</keyword>
<feature type="compositionally biased region" description="Basic and acidic residues" evidence="1">
    <location>
        <begin position="8"/>
        <end position="21"/>
    </location>
</feature>
<dbReference type="EMBL" id="JANPWB010000009">
    <property type="protein sequence ID" value="KAJ1150351.1"/>
    <property type="molecule type" value="Genomic_DNA"/>
</dbReference>
<gene>
    <name evidence="2" type="ORF">NDU88_003145</name>
</gene>
<organism evidence="2 3">
    <name type="scientific">Pleurodeles waltl</name>
    <name type="common">Iberian ribbed newt</name>
    <dbReference type="NCBI Taxonomy" id="8319"/>
    <lineage>
        <taxon>Eukaryota</taxon>
        <taxon>Metazoa</taxon>
        <taxon>Chordata</taxon>
        <taxon>Craniata</taxon>
        <taxon>Vertebrata</taxon>
        <taxon>Euteleostomi</taxon>
        <taxon>Amphibia</taxon>
        <taxon>Batrachia</taxon>
        <taxon>Caudata</taxon>
        <taxon>Salamandroidea</taxon>
        <taxon>Salamandridae</taxon>
        <taxon>Pleurodelinae</taxon>
        <taxon>Pleurodeles</taxon>
    </lineage>
</organism>
<evidence type="ECO:0000256" key="1">
    <source>
        <dbReference type="SAM" id="MobiDB-lite"/>
    </source>
</evidence>
<dbReference type="Proteomes" id="UP001066276">
    <property type="component" value="Chromosome 5"/>
</dbReference>
<protein>
    <submittedName>
        <fullName evidence="2">Uncharacterized protein</fullName>
    </submittedName>
</protein>
<comment type="caution">
    <text evidence="2">The sequence shown here is derived from an EMBL/GenBank/DDBJ whole genome shotgun (WGS) entry which is preliminary data.</text>
</comment>
<evidence type="ECO:0000313" key="2">
    <source>
        <dbReference type="EMBL" id="KAJ1150351.1"/>
    </source>
</evidence>